<reference evidence="1 2" key="1">
    <citation type="journal article" date="2008" name="PLoS ONE">
        <title>Genome biology of Actinobacillus pleuropneumoniae JL03, an isolate of serotype 3 prevalent in China.</title>
        <authorList>
            <person name="Xu Z."/>
            <person name="Zhou Y."/>
            <person name="Li L."/>
            <person name="Zhou R."/>
            <person name="Xiao S."/>
            <person name="Wan Y."/>
            <person name="Zhang S."/>
            <person name="Wang K."/>
            <person name="Li W."/>
            <person name="Li L."/>
            <person name="Jin H."/>
            <person name="Kang M."/>
            <person name="Dalai B."/>
            <person name="Li T."/>
            <person name="Liu L."/>
            <person name="Cheng Y."/>
            <person name="Zhang L."/>
            <person name="Xu T."/>
            <person name="Zheng H."/>
            <person name="Pu S."/>
            <person name="Wang B."/>
            <person name="Gu W."/>
            <person name="Zhang X.L."/>
            <person name="Zhu G.-F."/>
            <person name="Wang S."/>
            <person name="Zhao G.-P."/>
            <person name="Chen H."/>
        </authorList>
    </citation>
    <scope>NUCLEOTIDE SEQUENCE [LARGE SCALE GENOMIC DNA]</scope>
    <source>
        <strain evidence="1 2">JL03</strain>
    </source>
</reference>
<gene>
    <name evidence="1" type="ordered locus">APJL_1593</name>
</gene>
<sequence>MKDLNIIRHIYYQPFFLLHRSAKRSEFVKNLQIPTAFFTLKASLLTLR</sequence>
<evidence type="ECO:0000313" key="2">
    <source>
        <dbReference type="Proteomes" id="UP000008547"/>
    </source>
</evidence>
<proteinExistence type="predicted"/>
<accession>B0BRN6</accession>
<dbReference type="KEGG" id="apj:APJL_1593"/>
<dbReference type="EMBL" id="CP000687">
    <property type="protein sequence ID" value="ABY70145.1"/>
    <property type="molecule type" value="Genomic_DNA"/>
</dbReference>
<dbReference type="Proteomes" id="UP000008547">
    <property type="component" value="Chromosome"/>
</dbReference>
<organism evidence="1 2">
    <name type="scientific">Actinobacillus pleuropneumoniae serotype 3 (strain JL03)</name>
    <dbReference type="NCBI Taxonomy" id="434271"/>
    <lineage>
        <taxon>Bacteria</taxon>
        <taxon>Pseudomonadati</taxon>
        <taxon>Pseudomonadota</taxon>
        <taxon>Gammaproteobacteria</taxon>
        <taxon>Pasteurellales</taxon>
        <taxon>Pasteurellaceae</taxon>
        <taxon>Actinobacillus</taxon>
    </lineage>
</organism>
<evidence type="ECO:0000313" key="1">
    <source>
        <dbReference type="EMBL" id="ABY70145.1"/>
    </source>
</evidence>
<protein>
    <submittedName>
        <fullName evidence="1">Uncharacterized protein</fullName>
    </submittedName>
</protein>
<dbReference type="HOGENOM" id="CLU_3148564_0_0_6"/>
<dbReference type="AlphaFoldDB" id="B0BRN6"/>
<name>B0BRN6_ACTPJ</name>